<dbReference type="OrthoDB" id="9814383at2"/>
<dbReference type="SUPFAM" id="SSF55486">
    <property type="entry name" value="Metalloproteases ('zincins'), catalytic domain"/>
    <property type="match status" value="1"/>
</dbReference>
<evidence type="ECO:0000256" key="1">
    <source>
        <dbReference type="SAM" id="MobiDB-lite"/>
    </source>
</evidence>
<evidence type="ECO:0000259" key="3">
    <source>
        <dbReference type="Pfam" id="PF01433"/>
    </source>
</evidence>
<proteinExistence type="predicted"/>
<feature type="signal peptide" evidence="2">
    <location>
        <begin position="1"/>
        <end position="27"/>
    </location>
</feature>
<sequence>MNGRFRRAGGASLVTLAVLAGAPAAHAAGVGVTQLSSLPAGASAGTLAGVVTNDTDHAATADVKVRVLRRRTGGALIGAAKVDVAAHATKRFLVGVKLPKLAKGTYYVAACAPQGGADAGELGCATSAADLKVKGGDPVQGRSATKAFEQQNGTARAKASQAADCGPGARTLSQPGNRVWPELGNGGYTSIHTDVVTVYDAVTNKFLPGNHVELTQKATQCLTEFSLDFDRKNNVSSTATTPGPDMTISSITIDGVPATFAHKQPTYAGDPKGWDDPDPLAHAASNTNPVSATNPNPPACAPINNQAASQGAQCGDTKLVITPAQPIASGATFKVVINYTGQPGIRSNPSLGSEGWFRNNSPVGDGAMVTNEPSGSMAWMPLNNQASVKPTYDVHSTVNYDPALAPEANRVFIGPGRLVSTVVNEPDANYPTGGSRTFNWHSAEPIASYLVENSVGHFDASQRMATAGDVIYYQYQSANITATRKASNKAIMDMQEDITHFQESVNGPFQFNANGIVVALPSASFEEEMQTKIVFVGGSIGSNAQTFSHENMHQWWGDAVSYAQPKYTFFKEGYADFSEYMFIARNAGLATGPEGSDAYKAAYEASIVSRFNSRYATTSTSFWNVAPNNPTTGNLFSTANTYTRPGLSYTALRAILGPENFSKASQQIQTDFRYGAITPEQEIAIFHRWMPNQSKGCANKLDAFFKQWWDTSYTGSPAAGNRPQITGPGLAGGGFYDSSGGCSDYGVDQPSNPGGTVAATLSLTLGTPASFGTFVPGTAAEYTTSTTANVISTAGDAALSVSDPGHLTNGAFSLPEPLRVALSKTSWTAPVSNDEVQVLFTQAIKANDALRTGAYTKTLTFTLSTTNP</sequence>
<dbReference type="AlphaFoldDB" id="A0A660KYK6"/>
<dbReference type="Pfam" id="PF01433">
    <property type="entry name" value="Peptidase_M1"/>
    <property type="match status" value="1"/>
</dbReference>
<dbReference type="Proteomes" id="UP000278962">
    <property type="component" value="Unassembled WGS sequence"/>
</dbReference>
<feature type="region of interest" description="Disordered" evidence="1">
    <location>
        <begin position="268"/>
        <end position="288"/>
    </location>
</feature>
<protein>
    <submittedName>
        <fullName evidence="4">Peptidase M1-like protein</fullName>
    </submittedName>
</protein>
<keyword evidence="2" id="KW-0732">Signal</keyword>
<dbReference type="RefSeq" id="WP_121254808.1">
    <property type="nucleotide sequence ID" value="NZ_RBIL01000002.1"/>
</dbReference>
<dbReference type="SUPFAM" id="SSF63737">
    <property type="entry name" value="Leukotriene A4 hydrolase N-terminal domain"/>
    <property type="match status" value="1"/>
</dbReference>
<dbReference type="GO" id="GO:0008237">
    <property type="term" value="F:metallopeptidase activity"/>
    <property type="evidence" value="ECO:0007669"/>
    <property type="project" value="InterPro"/>
</dbReference>
<dbReference type="InterPro" id="IPR027268">
    <property type="entry name" value="Peptidase_M4/M1_CTD_sf"/>
</dbReference>
<dbReference type="InterPro" id="IPR014782">
    <property type="entry name" value="Peptidase_M1_dom"/>
</dbReference>
<comment type="caution">
    <text evidence="4">The sequence shown here is derived from an EMBL/GenBank/DDBJ whole genome shotgun (WGS) entry which is preliminary data.</text>
</comment>
<reference evidence="4 5" key="1">
    <citation type="submission" date="2018-10" db="EMBL/GenBank/DDBJ databases">
        <title>Genomic Encyclopedia of Archaeal and Bacterial Type Strains, Phase II (KMG-II): from individual species to whole genera.</title>
        <authorList>
            <person name="Goeker M."/>
        </authorList>
    </citation>
    <scope>NUCLEOTIDE SEQUENCE [LARGE SCALE GENOMIC DNA]</scope>
    <source>
        <strain evidence="4 5">DSM 14954</strain>
    </source>
</reference>
<dbReference type="Gene3D" id="2.60.40.1730">
    <property type="entry name" value="tricorn interacting facor f3 domain"/>
    <property type="match status" value="1"/>
</dbReference>
<feature type="region of interest" description="Disordered" evidence="1">
    <location>
        <begin position="156"/>
        <end position="178"/>
    </location>
</feature>
<accession>A0A660KYK6</accession>
<feature type="domain" description="Peptidase M1 membrane alanine aminopeptidase" evidence="3">
    <location>
        <begin position="542"/>
        <end position="708"/>
    </location>
</feature>
<dbReference type="EMBL" id="RBIL01000002">
    <property type="protein sequence ID" value="RKQ86787.1"/>
    <property type="molecule type" value="Genomic_DNA"/>
</dbReference>
<organism evidence="4 5">
    <name type="scientific">Solirubrobacter pauli</name>
    <dbReference type="NCBI Taxonomy" id="166793"/>
    <lineage>
        <taxon>Bacteria</taxon>
        <taxon>Bacillati</taxon>
        <taxon>Actinomycetota</taxon>
        <taxon>Thermoleophilia</taxon>
        <taxon>Solirubrobacterales</taxon>
        <taxon>Solirubrobacteraceae</taxon>
        <taxon>Solirubrobacter</taxon>
    </lineage>
</organism>
<gene>
    <name evidence="4" type="ORF">C8N24_4802</name>
</gene>
<feature type="chain" id="PRO_5024796670" evidence="2">
    <location>
        <begin position="28"/>
        <end position="868"/>
    </location>
</feature>
<evidence type="ECO:0000313" key="4">
    <source>
        <dbReference type="EMBL" id="RKQ86787.1"/>
    </source>
</evidence>
<dbReference type="GO" id="GO:0008270">
    <property type="term" value="F:zinc ion binding"/>
    <property type="evidence" value="ECO:0007669"/>
    <property type="project" value="InterPro"/>
</dbReference>
<keyword evidence="5" id="KW-1185">Reference proteome</keyword>
<evidence type="ECO:0000256" key="2">
    <source>
        <dbReference type="SAM" id="SignalP"/>
    </source>
</evidence>
<dbReference type="Gene3D" id="1.10.390.10">
    <property type="entry name" value="Neutral Protease Domain 2"/>
    <property type="match status" value="1"/>
</dbReference>
<name>A0A660KYK6_9ACTN</name>
<dbReference type="InterPro" id="IPR042097">
    <property type="entry name" value="Aminopeptidase_N-like_N_sf"/>
</dbReference>
<evidence type="ECO:0000313" key="5">
    <source>
        <dbReference type="Proteomes" id="UP000278962"/>
    </source>
</evidence>